<dbReference type="Proteomes" id="UP000075880">
    <property type="component" value="Unassembled WGS sequence"/>
</dbReference>
<dbReference type="Pfam" id="PF03722">
    <property type="entry name" value="Hemocyanin_N"/>
    <property type="match status" value="1"/>
</dbReference>
<accession>A0AAG5CT57</accession>
<keyword evidence="1" id="KW-0758">Storage protein</keyword>
<feature type="domain" description="Hemocyanin middle" evidence="3">
    <location>
        <begin position="158"/>
        <end position="426"/>
    </location>
</feature>
<evidence type="ECO:0000313" key="7">
    <source>
        <dbReference type="Proteomes" id="UP000075880"/>
    </source>
</evidence>
<dbReference type="Gene3D" id="2.60.40.1520">
    <property type="entry name" value="Hemocyanin, C-terminal domain"/>
    <property type="match status" value="1"/>
</dbReference>
<dbReference type="Gene3D" id="1.10.1280.10">
    <property type="entry name" value="Di-copper center containing domain from catechol oxidase"/>
    <property type="match status" value="1"/>
</dbReference>
<dbReference type="AlphaFoldDB" id="A0AAG5CT57"/>
<keyword evidence="7" id="KW-1185">Reference proteome</keyword>
<dbReference type="InterPro" id="IPR005204">
    <property type="entry name" value="Hemocyanin_N"/>
</dbReference>
<dbReference type="GO" id="GO:0097009">
    <property type="term" value="P:energy homeostasis"/>
    <property type="evidence" value="ECO:0007669"/>
    <property type="project" value="UniProtKB-ARBA"/>
</dbReference>
<organism evidence="6 7">
    <name type="scientific">Anopheles atroparvus</name>
    <name type="common">European mosquito</name>
    <dbReference type="NCBI Taxonomy" id="41427"/>
    <lineage>
        <taxon>Eukaryota</taxon>
        <taxon>Metazoa</taxon>
        <taxon>Ecdysozoa</taxon>
        <taxon>Arthropoda</taxon>
        <taxon>Hexapoda</taxon>
        <taxon>Insecta</taxon>
        <taxon>Pterygota</taxon>
        <taxon>Neoptera</taxon>
        <taxon>Endopterygota</taxon>
        <taxon>Diptera</taxon>
        <taxon>Nematocera</taxon>
        <taxon>Culicoidea</taxon>
        <taxon>Culicidae</taxon>
        <taxon>Anophelinae</taxon>
        <taxon>Anopheles</taxon>
    </lineage>
</organism>
<dbReference type="PRINTS" id="PR00187">
    <property type="entry name" value="HAEMOCYANIN"/>
</dbReference>
<evidence type="ECO:0000256" key="2">
    <source>
        <dbReference type="SAM" id="SignalP"/>
    </source>
</evidence>
<dbReference type="Gene3D" id="1.20.1370.10">
    <property type="entry name" value="Hemocyanin, N-terminal domain"/>
    <property type="match status" value="1"/>
</dbReference>
<dbReference type="InterPro" id="IPR036697">
    <property type="entry name" value="Hemocyanin_N_sf"/>
</dbReference>
<dbReference type="SUPFAM" id="SSF48050">
    <property type="entry name" value="Hemocyanin, N-terminal domain"/>
    <property type="match status" value="1"/>
</dbReference>
<dbReference type="Pfam" id="PF03723">
    <property type="entry name" value="Hemocyanin_C"/>
    <property type="match status" value="1"/>
</dbReference>
<evidence type="ECO:0000259" key="4">
    <source>
        <dbReference type="Pfam" id="PF03722"/>
    </source>
</evidence>
<keyword evidence="2" id="KW-0732">Signal</keyword>
<dbReference type="InterPro" id="IPR013788">
    <property type="entry name" value="Hemocyanin/hexamerin"/>
</dbReference>
<dbReference type="SUPFAM" id="SSF48056">
    <property type="entry name" value="Di-copper centre-containing domain"/>
    <property type="match status" value="1"/>
</dbReference>
<dbReference type="PROSITE" id="PS00209">
    <property type="entry name" value="HEMOCYANIN_1"/>
    <property type="match status" value="1"/>
</dbReference>
<feature type="chain" id="PRO_5042610464" description="Larval serum protein 2" evidence="2">
    <location>
        <begin position="16"/>
        <end position="719"/>
    </location>
</feature>
<dbReference type="GO" id="GO:0005615">
    <property type="term" value="C:extracellular space"/>
    <property type="evidence" value="ECO:0007669"/>
    <property type="project" value="UniProtKB-ARBA"/>
</dbReference>
<dbReference type="InterPro" id="IPR000896">
    <property type="entry name" value="Hemocyanin/hexamerin_mid_dom"/>
</dbReference>
<name>A0AAG5CT57_ANOAO</name>
<dbReference type="PANTHER" id="PTHR11511">
    <property type="entry name" value="LARVAL STORAGE PROTEIN/PHENOLOXIDASE"/>
    <property type="match status" value="1"/>
</dbReference>
<sequence>MFLCPLVSLAALAAGYVVVPEDKITKADKDFLVKQKQLLDVFQHVHQHEVHTELWEVSKKYDIEQNYEHYKNVEAVKEFVTLYKHGLLPFDEIFSVLDDHHREQAVALFHLFYYAKDWETFYKSIVWARFHVNEGMFVYAITVAVLHRKDMAGLELPAPYEIYPYYFFNTEVIQKAAQYKMQGFAGVEKINDWYTVVIPTNYTGWYVHTNVEQKVSYFTEDIGLNTYYYYFHADYPFWMGGKEYGLYKDRRGEFYLYQHQQFLARYYLERLSNDLGTIPEFSWYKPIPTGYYPNMHYYNGVSFPSRDNYYEVYTPDHYQDIEEVIEYEHRIREAIDLGYIVLPDGRHVDLTKPESVEYLGNLIQANPDSVNARFYKYVGWFARILLGSSVEHFENHKVLPGVLEHFETSVRDPMFYQLYKRLIQWYWEFKDHLPSYTKEELDFGELKVDEIKVTKLVTFFEQYDADITNAVDLTKFGRLSHYKGADFVILARQWRLNHRPFSVQYSIHANNNVKGVVRMYLGPKYDQYGHVYGVNENRENFVLLDVFEYDFLEGHNAFTRESTEFSMTVKDRTNYYELYQWVMDAYNGEREFPLDMTEAHCGFPARLMLPKGKQSGMPFQFYFIVSPYHAPSIPLHQGYDYTLNCGVGSGARYIDSLPFGYPFDRPIDEKVWFTPNMYYLDTKIFHKKEEEINAENNAANFVHHSAAEGTKERFRDRFN</sequence>
<dbReference type="PROSITE" id="PS00210">
    <property type="entry name" value="HEMOCYANIN_2"/>
    <property type="match status" value="1"/>
</dbReference>
<feature type="domain" description="Hemocyanin C-terminal" evidence="5">
    <location>
        <begin position="435"/>
        <end position="686"/>
    </location>
</feature>
<reference evidence="6" key="1">
    <citation type="submission" date="2024-04" db="UniProtKB">
        <authorList>
            <consortium name="EnsemblMetazoa"/>
        </authorList>
    </citation>
    <scope>IDENTIFICATION</scope>
    <source>
        <strain evidence="6">EBRO</strain>
    </source>
</reference>
<dbReference type="SUPFAM" id="SSF81296">
    <property type="entry name" value="E set domains"/>
    <property type="match status" value="1"/>
</dbReference>
<evidence type="ECO:0000259" key="5">
    <source>
        <dbReference type="Pfam" id="PF03723"/>
    </source>
</evidence>
<evidence type="ECO:0000256" key="1">
    <source>
        <dbReference type="ARBA" id="ARBA00022761"/>
    </source>
</evidence>
<dbReference type="Pfam" id="PF00372">
    <property type="entry name" value="Hemocyanin_M"/>
    <property type="match status" value="1"/>
</dbReference>
<dbReference type="InterPro" id="IPR005203">
    <property type="entry name" value="Hemocyanin_C"/>
</dbReference>
<dbReference type="InterPro" id="IPR008922">
    <property type="entry name" value="Di-copper_centre_dom_sf"/>
</dbReference>
<protein>
    <recommendedName>
        <fullName evidence="8">Larval serum protein 2</fullName>
    </recommendedName>
</protein>
<evidence type="ECO:0000259" key="3">
    <source>
        <dbReference type="Pfam" id="PF00372"/>
    </source>
</evidence>
<dbReference type="InterPro" id="IPR037020">
    <property type="entry name" value="Hemocyanin_C_sf"/>
</dbReference>
<dbReference type="InterPro" id="IPR014756">
    <property type="entry name" value="Ig_E-set"/>
</dbReference>
<dbReference type="PANTHER" id="PTHR11511:SF5">
    <property type="entry name" value="FAT-BODY PROTEIN 1-RELATED"/>
    <property type="match status" value="1"/>
</dbReference>
<dbReference type="EnsemblMetazoa" id="ENSAATROPT001746">
    <property type="protein sequence ID" value="ENSAATROPP001679"/>
    <property type="gene ID" value="ENSAATROPG001375"/>
</dbReference>
<dbReference type="GO" id="GO:0045735">
    <property type="term" value="F:nutrient reservoir activity"/>
    <property type="evidence" value="ECO:0007669"/>
    <property type="project" value="UniProtKB-KW"/>
</dbReference>
<evidence type="ECO:0000313" key="6">
    <source>
        <dbReference type="EnsemblMetazoa" id="ENSAATROPP001679"/>
    </source>
</evidence>
<evidence type="ECO:0008006" key="8">
    <source>
        <dbReference type="Google" id="ProtNLM"/>
    </source>
</evidence>
<feature type="domain" description="Hemocyanin N-terminal" evidence="4">
    <location>
        <begin position="31"/>
        <end position="152"/>
    </location>
</feature>
<feature type="signal peptide" evidence="2">
    <location>
        <begin position="1"/>
        <end position="15"/>
    </location>
</feature>
<proteinExistence type="predicted"/>